<proteinExistence type="predicted"/>
<evidence type="ECO:0000313" key="2">
    <source>
        <dbReference type="Proteomes" id="UP000060787"/>
    </source>
</evidence>
<organism evidence="1 2">
    <name type="scientific">Lysobacter antibioticus</name>
    <dbReference type="NCBI Taxonomy" id="84531"/>
    <lineage>
        <taxon>Bacteria</taxon>
        <taxon>Pseudomonadati</taxon>
        <taxon>Pseudomonadota</taxon>
        <taxon>Gammaproteobacteria</taxon>
        <taxon>Lysobacterales</taxon>
        <taxon>Lysobacteraceae</taxon>
        <taxon>Lysobacter</taxon>
    </lineage>
</organism>
<name>A0A0S2FEV2_LYSAN</name>
<dbReference type="EMBL" id="CP011129">
    <property type="protein sequence ID" value="ALN82053.1"/>
    <property type="molecule type" value="Genomic_DNA"/>
</dbReference>
<dbReference type="AlphaFoldDB" id="A0A0S2FEV2"/>
<gene>
    <name evidence="1" type="ORF">LA76x_3931</name>
</gene>
<protein>
    <submittedName>
        <fullName evidence="1">Uncharacterized protein</fullName>
    </submittedName>
</protein>
<dbReference type="KEGG" id="lab:LA76x_3931"/>
<dbReference type="Proteomes" id="UP000060787">
    <property type="component" value="Chromosome"/>
</dbReference>
<accession>A0A0S2FEV2</accession>
<sequence length="38" mass="4299">MRLGALEFTLSHDVSLKCSVIRDSELGIRRTKPPNPFN</sequence>
<reference evidence="1 2" key="1">
    <citation type="journal article" date="2015" name="BMC Genomics">
        <title>Comparative genomics and metabolic profiling of the genus Lysobacter.</title>
        <authorList>
            <person name="de Bruijn I."/>
            <person name="Cheng X."/>
            <person name="de Jager V."/>
            <person name="Exposito R.G."/>
            <person name="Watrous J."/>
            <person name="Patel N."/>
            <person name="Postma J."/>
            <person name="Dorrestein P.C."/>
            <person name="Kobayashi D."/>
            <person name="Raaijmakers J.M."/>
        </authorList>
    </citation>
    <scope>NUCLEOTIDE SEQUENCE [LARGE SCALE GENOMIC DNA]</scope>
    <source>
        <strain evidence="1 2">76</strain>
    </source>
</reference>
<evidence type="ECO:0000313" key="1">
    <source>
        <dbReference type="EMBL" id="ALN82053.1"/>
    </source>
</evidence>
<keyword evidence="2" id="KW-1185">Reference proteome</keyword>